<keyword evidence="9" id="KW-0449">Lipoprotein</keyword>
<evidence type="ECO:0000256" key="6">
    <source>
        <dbReference type="ARBA" id="ARBA00023034"/>
    </source>
</evidence>
<dbReference type="AlphaFoldDB" id="A0A8C5WFA4"/>
<reference evidence="15" key="2">
    <citation type="submission" date="2025-09" db="UniProtKB">
        <authorList>
            <consortium name="Ensembl"/>
        </authorList>
    </citation>
    <scope>IDENTIFICATION</scope>
</reference>
<evidence type="ECO:0000256" key="10">
    <source>
        <dbReference type="ARBA" id="ARBA00023315"/>
    </source>
</evidence>
<dbReference type="Proteomes" id="UP000694569">
    <property type="component" value="Unplaced"/>
</dbReference>
<keyword evidence="4 12" id="KW-0812">Transmembrane</keyword>
<feature type="domain" description="Palmitoyltransferase DHHC" evidence="14">
    <location>
        <begin position="241"/>
        <end position="368"/>
    </location>
</feature>
<dbReference type="OrthoDB" id="430659at2759"/>
<feature type="transmembrane region" description="Helical" evidence="12">
    <location>
        <begin position="171"/>
        <end position="189"/>
    </location>
</feature>
<dbReference type="PROSITE" id="PS50216">
    <property type="entry name" value="DHHC"/>
    <property type="match status" value="1"/>
</dbReference>
<comment type="catalytic activity">
    <reaction evidence="11">
        <text>L-cysteinyl-[protein] + hexadecanoyl-CoA = S-hexadecanoyl-L-cysteinyl-[protein] + CoA</text>
        <dbReference type="Rhea" id="RHEA:36683"/>
        <dbReference type="Rhea" id="RHEA-COMP:10131"/>
        <dbReference type="Rhea" id="RHEA-COMP:11032"/>
        <dbReference type="ChEBI" id="CHEBI:29950"/>
        <dbReference type="ChEBI" id="CHEBI:57287"/>
        <dbReference type="ChEBI" id="CHEBI:57379"/>
        <dbReference type="ChEBI" id="CHEBI:74151"/>
        <dbReference type="EC" id="2.3.1.225"/>
    </reaction>
    <physiologicalReaction direction="left-to-right" evidence="11">
        <dbReference type="Rhea" id="RHEA:36684"/>
    </physiologicalReaction>
</comment>
<sequence>MARISEREMRGRAKRKSRGAEREDGLCCCEYIDQSGERSHLAACLCDCEDLDQSCDRWISRKPLQPELWARAVETASDRFRIPWIRGAKKVDVSIIPPLLLLPVCLHVAALHLLLAVVILISLPVLVIWYYHLTHRRKGKTLLFLSLALFSLGYMYYTFIREMFMKGNVGWGHFTVVTCSLLLTMLFLVKAKQDPGYLNRTETAHPVKPGPGVGLANGSQTARSEGPEDGVSRLNGERQISEKNWCNACQLIKPARSGHCRICDSCVRRLDHHCVWINNCIGERNHSCFILLLVLFLFTSVYGITVTLSVICRGRSVLTALLYCPGVYKEYSFSFTCVWYCAIVTAGTAYILLIQLLNISHDITEREARIALREKTGTRLLGGLVVDTGLYNRGFLQNWLRFLSLGAAEVPCDVTEVV</sequence>
<evidence type="ECO:0000256" key="5">
    <source>
        <dbReference type="ARBA" id="ARBA00022989"/>
    </source>
</evidence>
<evidence type="ECO:0000256" key="8">
    <source>
        <dbReference type="ARBA" id="ARBA00023139"/>
    </source>
</evidence>
<evidence type="ECO:0000256" key="1">
    <source>
        <dbReference type="ARBA" id="ARBA00004166"/>
    </source>
</evidence>
<dbReference type="PANTHER" id="PTHR22883">
    <property type="entry name" value="ZINC FINGER DHHC DOMAIN CONTAINING PROTEIN"/>
    <property type="match status" value="1"/>
</dbReference>
<evidence type="ECO:0000256" key="13">
    <source>
        <dbReference type="SAM" id="MobiDB-lite"/>
    </source>
</evidence>
<reference evidence="15" key="1">
    <citation type="submission" date="2025-08" db="UniProtKB">
        <authorList>
            <consortium name="Ensembl"/>
        </authorList>
    </citation>
    <scope>IDENTIFICATION</scope>
</reference>
<keyword evidence="7 12" id="KW-0472">Membrane</keyword>
<accession>A0A8C5WFA4</accession>
<feature type="region of interest" description="Disordered" evidence="13">
    <location>
        <begin position="201"/>
        <end position="233"/>
    </location>
</feature>
<gene>
    <name evidence="15" type="primary">ZDHHC23</name>
</gene>
<dbReference type="GO" id="GO:0019706">
    <property type="term" value="F:protein-cysteine S-palmitoyltransferase activity"/>
    <property type="evidence" value="ECO:0007669"/>
    <property type="project" value="UniProtKB-EC"/>
</dbReference>
<protein>
    <recommendedName>
        <fullName evidence="12">Palmitoyltransferase</fullName>
        <ecNumber evidence="12">2.3.1.225</ecNumber>
    </recommendedName>
</protein>
<evidence type="ECO:0000259" key="14">
    <source>
        <dbReference type="Pfam" id="PF01529"/>
    </source>
</evidence>
<dbReference type="InterPro" id="IPR039859">
    <property type="entry name" value="PFA4/ZDH16/20/ERF2-like"/>
</dbReference>
<keyword evidence="6" id="KW-0333">Golgi apparatus</keyword>
<evidence type="ECO:0000256" key="11">
    <source>
        <dbReference type="ARBA" id="ARBA00047790"/>
    </source>
</evidence>
<comment type="subcellular location">
    <subcellularLocation>
        <location evidence="1">Golgi apparatus</location>
        <location evidence="1">trans-Golgi network membrane</location>
        <topology evidence="1">Multi-pass membrane protein</topology>
    </subcellularLocation>
</comment>
<evidence type="ECO:0000256" key="3">
    <source>
        <dbReference type="ARBA" id="ARBA00022679"/>
    </source>
</evidence>
<keyword evidence="16" id="KW-1185">Reference proteome</keyword>
<dbReference type="GO" id="GO:0005794">
    <property type="term" value="C:Golgi apparatus"/>
    <property type="evidence" value="ECO:0007669"/>
    <property type="project" value="UniProtKB-SubCell"/>
</dbReference>
<evidence type="ECO:0000256" key="4">
    <source>
        <dbReference type="ARBA" id="ARBA00022692"/>
    </source>
</evidence>
<dbReference type="PANTHER" id="PTHR22883:SF475">
    <property type="entry name" value="PALMITOYLTRANSFERASE ZDHHC23"/>
    <property type="match status" value="1"/>
</dbReference>
<feature type="transmembrane region" description="Helical" evidence="12">
    <location>
        <begin position="142"/>
        <end position="159"/>
    </location>
</feature>
<dbReference type="GeneTree" id="ENSGT00940000156558"/>
<dbReference type="GO" id="GO:0005783">
    <property type="term" value="C:endoplasmic reticulum"/>
    <property type="evidence" value="ECO:0007669"/>
    <property type="project" value="TreeGrafter"/>
</dbReference>
<comment type="similarity">
    <text evidence="2 12">Belongs to the DHHC palmitoyltransferase family.</text>
</comment>
<evidence type="ECO:0000256" key="7">
    <source>
        <dbReference type="ARBA" id="ARBA00023136"/>
    </source>
</evidence>
<dbReference type="InterPro" id="IPR001594">
    <property type="entry name" value="Palmitoyltrfase_DHHC"/>
</dbReference>
<keyword evidence="10 12" id="KW-0012">Acyltransferase</keyword>
<feature type="transmembrane region" description="Helical" evidence="12">
    <location>
        <begin position="331"/>
        <end position="353"/>
    </location>
</feature>
<keyword evidence="3 12" id="KW-0808">Transferase</keyword>
<evidence type="ECO:0000256" key="9">
    <source>
        <dbReference type="ARBA" id="ARBA00023288"/>
    </source>
</evidence>
<evidence type="ECO:0000313" key="16">
    <source>
        <dbReference type="Proteomes" id="UP000694569"/>
    </source>
</evidence>
<name>A0A8C5WFA4_9ANUR</name>
<dbReference type="EC" id="2.3.1.225" evidence="12"/>
<dbReference type="Ensembl" id="ENSLLET00000035127.1">
    <property type="protein sequence ID" value="ENSLLEP00000033841.1"/>
    <property type="gene ID" value="ENSLLEG00000021411.1"/>
</dbReference>
<keyword evidence="8" id="KW-0564">Palmitate</keyword>
<comment type="domain">
    <text evidence="12">The DHHC domain is required for palmitoyltransferase activity.</text>
</comment>
<evidence type="ECO:0000256" key="2">
    <source>
        <dbReference type="ARBA" id="ARBA00008574"/>
    </source>
</evidence>
<evidence type="ECO:0000313" key="15">
    <source>
        <dbReference type="Ensembl" id="ENSLLEP00000033841.1"/>
    </source>
</evidence>
<proteinExistence type="inferred from homology"/>
<evidence type="ECO:0000256" key="12">
    <source>
        <dbReference type="RuleBase" id="RU079119"/>
    </source>
</evidence>
<dbReference type="GO" id="GO:0006612">
    <property type="term" value="P:protein targeting to membrane"/>
    <property type="evidence" value="ECO:0007669"/>
    <property type="project" value="TreeGrafter"/>
</dbReference>
<dbReference type="Pfam" id="PF01529">
    <property type="entry name" value="DHHC"/>
    <property type="match status" value="1"/>
</dbReference>
<feature type="transmembrane region" description="Helical" evidence="12">
    <location>
        <begin position="109"/>
        <end position="130"/>
    </location>
</feature>
<keyword evidence="5 12" id="KW-1133">Transmembrane helix</keyword>
<feature type="transmembrane region" description="Helical" evidence="12">
    <location>
        <begin position="289"/>
        <end position="311"/>
    </location>
</feature>
<organism evidence="15 16">
    <name type="scientific">Leptobrachium leishanense</name>
    <name type="common">Leishan spiny toad</name>
    <dbReference type="NCBI Taxonomy" id="445787"/>
    <lineage>
        <taxon>Eukaryota</taxon>
        <taxon>Metazoa</taxon>
        <taxon>Chordata</taxon>
        <taxon>Craniata</taxon>
        <taxon>Vertebrata</taxon>
        <taxon>Euteleostomi</taxon>
        <taxon>Amphibia</taxon>
        <taxon>Batrachia</taxon>
        <taxon>Anura</taxon>
        <taxon>Pelobatoidea</taxon>
        <taxon>Megophryidae</taxon>
        <taxon>Leptobrachium</taxon>
    </lineage>
</organism>